<proteinExistence type="predicted"/>
<evidence type="ECO:0000313" key="3">
    <source>
        <dbReference type="EMBL" id="MDM7859674.1"/>
    </source>
</evidence>
<dbReference type="Gene3D" id="3.40.50.720">
    <property type="entry name" value="NAD(P)-binding Rossmann-like Domain"/>
    <property type="match status" value="1"/>
</dbReference>
<dbReference type="Proteomes" id="UP001234343">
    <property type="component" value="Unassembled WGS sequence"/>
</dbReference>
<protein>
    <submittedName>
        <fullName evidence="3">Ion channel</fullName>
    </submittedName>
</protein>
<comment type="caution">
    <text evidence="3">The sequence shown here is derived from an EMBL/GenBank/DDBJ whole genome shotgun (WGS) entry which is preliminary data.</text>
</comment>
<accession>A0ABT7SU03</accession>
<dbReference type="InterPro" id="IPR050721">
    <property type="entry name" value="Trk_Ktr_HKT_K-transport"/>
</dbReference>
<sequence>MSIWLKVRKVMLQYFAEARWYTILVALLFYGLSSWVLLYFAGEHALLGVYDFIYWLAVTGSTVGYGDISPTTPAGRMIVAFYIIPLGLSIFALVVGRIASWVSAQWQKGVLGLKKLTVDNHVLVIGWNEARTLQLLKLLLRERADIAHTPDIVLCVKADVTNPLPGEIEFVKVNSFNNDEMDRAGVAQASTIIIDNPMDDVTMTTALYCAQRNADAHLVAYFQDENLSKLLEQHCPNVECTPSVAVEMLAKSAFDPGSSVLHHDLLDVQEGQAQYSLRVPEQADETPLSAIFVAIKQQYDAIFIGYAPQGDYRKMRVNPSLDEHIKAGDKLFYIAKQRINDIDWSRLVSAEGV</sequence>
<feature type="transmembrane region" description="Helical" evidence="1">
    <location>
        <begin position="47"/>
        <end position="66"/>
    </location>
</feature>
<feature type="domain" description="Potassium channel" evidence="2">
    <location>
        <begin position="26"/>
        <end position="103"/>
    </location>
</feature>
<evidence type="ECO:0000256" key="1">
    <source>
        <dbReference type="SAM" id="Phobius"/>
    </source>
</evidence>
<feature type="transmembrane region" description="Helical" evidence="1">
    <location>
        <begin position="20"/>
        <end position="41"/>
    </location>
</feature>
<keyword evidence="4" id="KW-1185">Reference proteome</keyword>
<dbReference type="InterPro" id="IPR036291">
    <property type="entry name" value="NAD(P)-bd_dom_sf"/>
</dbReference>
<reference evidence="3 4" key="1">
    <citation type="submission" date="2023-06" db="EMBL/GenBank/DDBJ databases">
        <title>Alteromonas sp. ASW11-36 isolated from intertidal sand.</title>
        <authorList>
            <person name="Li Y."/>
        </authorList>
    </citation>
    <scope>NUCLEOTIDE SEQUENCE [LARGE SCALE GENOMIC DNA]</scope>
    <source>
        <strain evidence="3 4">ASW11-36</strain>
    </source>
</reference>
<keyword evidence="1" id="KW-0472">Membrane</keyword>
<dbReference type="EMBL" id="JAUCBP010000002">
    <property type="protein sequence ID" value="MDM7859674.1"/>
    <property type="molecule type" value="Genomic_DNA"/>
</dbReference>
<name>A0ABT7SU03_9ALTE</name>
<evidence type="ECO:0000259" key="2">
    <source>
        <dbReference type="Pfam" id="PF07885"/>
    </source>
</evidence>
<keyword evidence="1" id="KW-0812">Transmembrane</keyword>
<dbReference type="PANTHER" id="PTHR43833:SF9">
    <property type="entry name" value="POTASSIUM CHANNEL PROTEIN YUGO-RELATED"/>
    <property type="match status" value="1"/>
</dbReference>
<keyword evidence="1" id="KW-1133">Transmembrane helix</keyword>
<dbReference type="SUPFAM" id="SSF81324">
    <property type="entry name" value="Voltage-gated potassium channels"/>
    <property type="match status" value="1"/>
</dbReference>
<dbReference type="InterPro" id="IPR013099">
    <property type="entry name" value="K_chnl_dom"/>
</dbReference>
<evidence type="ECO:0000313" key="4">
    <source>
        <dbReference type="Proteomes" id="UP001234343"/>
    </source>
</evidence>
<gene>
    <name evidence="3" type="ORF">QTP81_03505</name>
</gene>
<dbReference type="Pfam" id="PF07885">
    <property type="entry name" value="Ion_trans_2"/>
    <property type="match status" value="1"/>
</dbReference>
<dbReference type="SUPFAM" id="SSF51735">
    <property type="entry name" value="NAD(P)-binding Rossmann-fold domains"/>
    <property type="match status" value="1"/>
</dbReference>
<dbReference type="PANTHER" id="PTHR43833">
    <property type="entry name" value="POTASSIUM CHANNEL PROTEIN 2-RELATED-RELATED"/>
    <property type="match status" value="1"/>
</dbReference>
<dbReference type="Gene3D" id="1.10.287.70">
    <property type="match status" value="1"/>
</dbReference>
<dbReference type="RefSeq" id="WP_289363925.1">
    <property type="nucleotide sequence ID" value="NZ_JAUCBP010000002.1"/>
</dbReference>
<feature type="transmembrane region" description="Helical" evidence="1">
    <location>
        <begin position="78"/>
        <end position="99"/>
    </location>
</feature>
<organism evidence="3 4">
    <name type="scientific">Alteromonas arenosi</name>
    <dbReference type="NCBI Taxonomy" id="3055817"/>
    <lineage>
        <taxon>Bacteria</taxon>
        <taxon>Pseudomonadati</taxon>
        <taxon>Pseudomonadota</taxon>
        <taxon>Gammaproteobacteria</taxon>
        <taxon>Alteromonadales</taxon>
        <taxon>Alteromonadaceae</taxon>
        <taxon>Alteromonas/Salinimonas group</taxon>
        <taxon>Alteromonas</taxon>
    </lineage>
</organism>